<feature type="domain" description="Non-reducing end beta-L-arabinofuranosidase-like GH127 catalytic" evidence="1">
    <location>
        <begin position="52"/>
        <end position="431"/>
    </location>
</feature>
<dbReference type="GO" id="GO:0005975">
    <property type="term" value="P:carbohydrate metabolic process"/>
    <property type="evidence" value="ECO:0007669"/>
    <property type="project" value="InterPro"/>
</dbReference>
<dbReference type="AlphaFoldDB" id="A0A5K7XDT5"/>
<dbReference type="PANTHER" id="PTHR31151:SF0">
    <property type="entry name" value="PROLINE-TRNA LIGASE (DUF1680)"/>
    <property type="match status" value="1"/>
</dbReference>
<protein>
    <submittedName>
        <fullName evidence="4">Glycosyl hydrolase</fullName>
    </submittedName>
</protein>
<keyword evidence="5" id="KW-1185">Reference proteome</keyword>
<dbReference type="PANTHER" id="PTHR31151">
    <property type="entry name" value="PROLINE-TRNA LIGASE (DUF1680)"/>
    <property type="match status" value="1"/>
</dbReference>
<dbReference type="RefSeq" id="WP_172991838.1">
    <property type="nucleotide sequence ID" value="NZ_AP021861.1"/>
</dbReference>
<reference evidence="5" key="1">
    <citation type="submission" date="2019-10" db="EMBL/GenBank/DDBJ databases">
        <title>Lacipirellula parvula gen. nov., sp. nov., representing a lineage of planctomycetes widespread in freshwater anoxic habitats, and description of the family Lacipirellulaceae.</title>
        <authorList>
            <person name="Dedysh S.N."/>
            <person name="Kulichevskaya I.S."/>
            <person name="Beletsky A.V."/>
            <person name="Rakitin A.L."/>
            <person name="Mardanov A.V."/>
            <person name="Ivanova A.A."/>
            <person name="Saltykova V.X."/>
            <person name="Rijpstra W.I.C."/>
            <person name="Sinninghe Damste J.S."/>
            <person name="Ravin N.V."/>
        </authorList>
    </citation>
    <scope>NUCLEOTIDE SEQUENCE [LARGE SCALE GENOMIC DNA]</scope>
    <source>
        <strain evidence="5">PX69</strain>
    </source>
</reference>
<name>A0A5K7XDT5_9BACT</name>
<evidence type="ECO:0000313" key="5">
    <source>
        <dbReference type="Proteomes" id="UP000326837"/>
    </source>
</evidence>
<feature type="domain" description="Glycoside hydrolase GH146 substrate-binding" evidence="2">
    <location>
        <begin position="654"/>
        <end position="788"/>
    </location>
</feature>
<dbReference type="InterPro" id="IPR008928">
    <property type="entry name" value="6-hairpin_glycosidase_sf"/>
</dbReference>
<dbReference type="InterPro" id="IPR012878">
    <property type="entry name" value="Beta-AFase-like_GH127_cat"/>
</dbReference>
<dbReference type="SUPFAM" id="SSF48208">
    <property type="entry name" value="Six-hairpin glycosidases"/>
    <property type="match status" value="1"/>
</dbReference>
<keyword evidence="4" id="KW-0378">Hydrolase</keyword>
<dbReference type="Pfam" id="PF20620">
    <property type="entry name" value="DUF6805"/>
    <property type="match status" value="1"/>
</dbReference>
<proteinExistence type="predicted"/>
<organism evidence="4 5">
    <name type="scientific">Lacipirellula parvula</name>
    <dbReference type="NCBI Taxonomy" id="2650471"/>
    <lineage>
        <taxon>Bacteria</taxon>
        <taxon>Pseudomonadati</taxon>
        <taxon>Planctomycetota</taxon>
        <taxon>Planctomycetia</taxon>
        <taxon>Pirellulales</taxon>
        <taxon>Lacipirellulaceae</taxon>
        <taxon>Lacipirellula</taxon>
    </lineage>
</organism>
<feature type="domain" description="Non-reducing end beta-L-arabinofuranosidase-like GH127 middle" evidence="3">
    <location>
        <begin position="442"/>
        <end position="536"/>
    </location>
</feature>
<dbReference type="Proteomes" id="UP000326837">
    <property type="component" value="Chromosome"/>
</dbReference>
<evidence type="ECO:0000259" key="1">
    <source>
        <dbReference type="Pfam" id="PF07944"/>
    </source>
</evidence>
<dbReference type="EMBL" id="AP021861">
    <property type="protein sequence ID" value="BBO31189.1"/>
    <property type="molecule type" value="Genomic_DNA"/>
</dbReference>
<dbReference type="InterPro" id="IPR049046">
    <property type="entry name" value="Beta-AFase-like_GH127_middle"/>
</dbReference>
<evidence type="ECO:0000259" key="2">
    <source>
        <dbReference type="Pfam" id="PF20620"/>
    </source>
</evidence>
<sequence>MYCCKRGIVRRLAVAVALLVGVVVSARAGEVRVRDRVDPRIKLLAQSFEPGDVKLLPGPYRHAMELDAKFLLSLDADRLLSWYRKEAGLPEKAPNYEGWEAQGIAGHSLGHYLSACARMSRAADDPQFCARVAHVVAELAECQAANGDGFLGAMPNGKQVFSEVARGEIRSAGFDLNGSWVPWYNLHKLFAGLIDAHRYCGNEQALQVACGLADWAGHVTAKLTPEQWQQMLACEHGGMNESLAELYTLTGNEAYLDLAKKFYHTQVLDPLAAERDELAGKHANTQVPKAIGVERIYELTGDERFARIAPFFWRTVTENHTYANGGNSDSEHFGPPRRLSDRLGHATSETCNTYNMLKLSSALFCREPQAAYADYMERALWNHILASQHPETGQVCYYVSLRSGDFKKFMGLLDFTCCNGSGMENHSRYGDVIYFHSGGDELWVNQFIAAELDWQDAGVRVTQETEFPRGDTVRLKFAADQPKRFILNLRRPPWVAGELAVALNGEPVEANASAGGYATIDREWQDGDVIEFRLPMSLRSEPMPDRANRVAAFYGPILLAGDMGTAESRPETPIIVSTSEAAGDWIAAENATVQGANQSLRFRTHEASQPEDVLLKPFYDTYDHRHLVYWDRLTPPEWEVRRAEIAAEHARLQELEARTIDQFAIGEMQAERDHQLTGEKSTPHEFNGRKLRHAVDGGWFAFDMAVSPDAATNLVATYWGSESGPREFDVLVDGERVATQSLHQDRPERFWDQTYKLPQKLTAGKQSVNVRFAAKPGNYAGGVFGIRTVRRESTGASNPQ</sequence>
<dbReference type="GO" id="GO:0016787">
    <property type="term" value="F:hydrolase activity"/>
    <property type="evidence" value="ECO:0007669"/>
    <property type="project" value="UniProtKB-KW"/>
</dbReference>
<dbReference type="Pfam" id="PF20736">
    <property type="entry name" value="Glyco_hydro127M"/>
    <property type="match status" value="1"/>
</dbReference>
<gene>
    <name evidence="4" type="ORF">PLANPX_0801</name>
</gene>
<accession>A0A5K7XDT5</accession>
<evidence type="ECO:0000259" key="3">
    <source>
        <dbReference type="Pfam" id="PF20736"/>
    </source>
</evidence>
<evidence type="ECO:0000313" key="4">
    <source>
        <dbReference type="EMBL" id="BBO31189.1"/>
    </source>
</evidence>
<dbReference type="KEGG" id="lpav:PLANPX_0801"/>
<dbReference type="InterPro" id="IPR046544">
    <property type="entry name" value="GH146_SB_dom"/>
</dbReference>
<dbReference type="Pfam" id="PF07944">
    <property type="entry name" value="Beta-AFase-like_GH127_cat"/>
    <property type="match status" value="1"/>
</dbReference>